<dbReference type="EMBL" id="QHLZ01000011">
    <property type="protein sequence ID" value="PXA64492.1"/>
    <property type="molecule type" value="Genomic_DNA"/>
</dbReference>
<dbReference type="InterPro" id="IPR050109">
    <property type="entry name" value="HTH-type_TetR-like_transc_reg"/>
</dbReference>
<dbReference type="InterPro" id="IPR009057">
    <property type="entry name" value="Homeodomain-like_sf"/>
</dbReference>
<keyword evidence="5" id="KW-1185">Reference proteome</keyword>
<accession>A0A2V3DND8</accession>
<dbReference type="RefSeq" id="WP_110107191.1">
    <property type="nucleotide sequence ID" value="NZ_JACBZZ010000001.1"/>
</dbReference>
<proteinExistence type="predicted"/>
<keyword evidence="2" id="KW-0238">DNA-binding</keyword>
<evidence type="ECO:0000256" key="3">
    <source>
        <dbReference type="ARBA" id="ARBA00023163"/>
    </source>
</evidence>
<dbReference type="OrthoDB" id="3819648at2"/>
<gene>
    <name evidence="4" type="ORF">CVS29_14990</name>
</gene>
<reference evidence="4 5" key="1">
    <citation type="submission" date="2018-05" db="EMBL/GenBank/DDBJ databases">
        <title>Genetic diversity of glacier-inhabiting Cryobacterium bacteria in China and description of Cryobacterium mengkeensis sp. nov. and Arthrobacter glacialis sp. nov.</title>
        <authorList>
            <person name="Liu Q."/>
            <person name="Xin Y.-H."/>
        </authorList>
    </citation>
    <scope>NUCLEOTIDE SEQUENCE [LARGE SCALE GENOMIC DNA]</scope>
    <source>
        <strain evidence="4 5">GP3</strain>
    </source>
</reference>
<dbReference type="SUPFAM" id="SSF46689">
    <property type="entry name" value="Homeodomain-like"/>
    <property type="match status" value="1"/>
</dbReference>
<dbReference type="GO" id="GO:0003700">
    <property type="term" value="F:DNA-binding transcription factor activity"/>
    <property type="evidence" value="ECO:0007669"/>
    <property type="project" value="TreeGrafter"/>
</dbReference>
<dbReference type="AlphaFoldDB" id="A0A2V3DND8"/>
<keyword evidence="1" id="KW-0805">Transcription regulation</keyword>
<dbReference type="Proteomes" id="UP000246303">
    <property type="component" value="Unassembled WGS sequence"/>
</dbReference>
<evidence type="ECO:0000313" key="5">
    <source>
        <dbReference type="Proteomes" id="UP000246303"/>
    </source>
</evidence>
<sequence length="177" mass="18977">MALTREQIVEAAMGILREYGLADLSMRRLARDLQVQPGALYWHIKNKQELLTVLAGMILDTVGEPASLRELAMAIRTALLSVRDGAEVVALAQVLVPHADSPLLAVRALMAVQGMSAPADQWAAEALIHYIIGAVTQEQTRAGLVRAGLLEEPDHDADAAFDFGLGIFLAGLKISGE</sequence>
<evidence type="ECO:0000313" key="4">
    <source>
        <dbReference type="EMBL" id="PXA64492.1"/>
    </source>
</evidence>
<dbReference type="InterPro" id="IPR001647">
    <property type="entry name" value="HTH_TetR"/>
</dbReference>
<dbReference type="PANTHER" id="PTHR30055:SF151">
    <property type="entry name" value="TRANSCRIPTIONAL REGULATORY PROTEIN"/>
    <property type="match status" value="1"/>
</dbReference>
<dbReference type="PRINTS" id="PR00455">
    <property type="entry name" value="HTHTETR"/>
</dbReference>
<comment type="caution">
    <text evidence="4">The sequence shown here is derived from an EMBL/GenBank/DDBJ whole genome shotgun (WGS) entry which is preliminary data.</text>
</comment>
<keyword evidence="3" id="KW-0804">Transcription</keyword>
<dbReference type="GO" id="GO:0000976">
    <property type="term" value="F:transcription cis-regulatory region binding"/>
    <property type="evidence" value="ECO:0007669"/>
    <property type="project" value="TreeGrafter"/>
</dbReference>
<name>A0A2V3DND8_9MICC</name>
<dbReference type="Gene3D" id="1.10.10.60">
    <property type="entry name" value="Homeodomain-like"/>
    <property type="match status" value="1"/>
</dbReference>
<dbReference type="InterPro" id="IPR036271">
    <property type="entry name" value="Tet_transcr_reg_TetR-rel_C_sf"/>
</dbReference>
<dbReference type="PROSITE" id="PS50977">
    <property type="entry name" value="HTH_TETR_2"/>
    <property type="match status" value="1"/>
</dbReference>
<dbReference type="PANTHER" id="PTHR30055">
    <property type="entry name" value="HTH-TYPE TRANSCRIPTIONAL REGULATOR RUTR"/>
    <property type="match status" value="1"/>
</dbReference>
<evidence type="ECO:0000256" key="1">
    <source>
        <dbReference type="ARBA" id="ARBA00023015"/>
    </source>
</evidence>
<dbReference type="Pfam" id="PF00440">
    <property type="entry name" value="TetR_N"/>
    <property type="match status" value="1"/>
</dbReference>
<dbReference type="SUPFAM" id="SSF48498">
    <property type="entry name" value="Tetracyclin repressor-like, C-terminal domain"/>
    <property type="match status" value="1"/>
</dbReference>
<evidence type="ECO:0000256" key="2">
    <source>
        <dbReference type="ARBA" id="ARBA00023125"/>
    </source>
</evidence>
<organism evidence="4 5">
    <name type="scientific">Arthrobacter psychrochitiniphilus</name>
    <dbReference type="NCBI Taxonomy" id="291045"/>
    <lineage>
        <taxon>Bacteria</taxon>
        <taxon>Bacillati</taxon>
        <taxon>Actinomycetota</taxon>
        <taxon>Actinomycetes</taxon>
        <taxon>Micrococcales</taxon>
        <taxon>Micrococcaceae</taxon>
        <taxon>Arthrobacter</taxon>
    </lineage>
</organism>
<protein>
    <submittedName>
        <fullName evidence="4">TetR family transcriptional regulator</fullName>
    </submittedName>
</protein>
<dbReference type="Gene3D" id="1.10.357.10">
    <property type="entry name" value="Tetracycline Repressor, domain 2"/>
    <property type="match status" value="1"/>
</dbReference>